<evidence type="ECO:0000256" key="1">
    <source>
        <dbReference type="SAM" id="Phobius"/>
    </source>
</evidence>
<keyword evidence="1" id="KW-1133">Transmembrane helix</keyword>
<reference evidence="2 3" key="1">
    <citation type="submission" date="2016-10" db="EMBL/GenBank/DDBJ databases">
        <authorList>
            <person name="de Groot N.N."/>
        </authorList>
    </citation>
    <scope>NUCLEOTIDE SEQUENCE [LARGE SCALE GENOMIC DNA]</scope>
    <source>
        <strain evidence="2 3">CGMCC 1.3430</strain>
    </source>
</reference>
<keyword evidence="1" id="KW-0472">Membrane</keyword>
<proteinExistence type="predicted"/>
<dbReference type="PROSITE" id="PS00409">
    <property type="entry name" value="PROKAR_NTER_METHYL"/>
    <property type="match status" value="1"/>
</dbReference>
<keyword evidence="1" id="KW-0812">Transmembrane</keyword>
<sequence length="345" mass="37246">MRKVSSFDAVKSQSGLTLVELMIAMVLGLILVGGVTGVFLTAQQTYRVNDSLNRMQDGFRIGFQLLTRDLRNAGSSGCTNNGRVVNVLAGNTWWADWANSNFIAYDGGSVHPGIPFGAATGQRVAGTSAIQMMYSLSDGNEEINIDHQPNGASFRVRSGSGIRENDIIMVCDQTQSTIFQVTNLNSNPGHDNVIHNTGASVPGNCTIRLGFPGPTDLTSCGGATQGTLYKFSANATLSRFESVTWFVGNNGRPETGGRSLYRSWVERGALITEEVIEGVQDLQFEFLLLGSATFIDTGTVPPNRWLDVVSTRVHLTVEAPHLNPQGGERLSRTLVHEVALRNPVL</sequence>
<dbReference type="SUPFAM" id="SSF54523">
    <property type="entry name" value="Pili subunits"/>
    <property type="match status" value="1"/>
</dbReference>
<dbReference type="OrthoDB" id="5296662at2"/>
<dbReference type="InterPro" id="IPR012902">
    <property type="entry name" value="N_methyl_site"/>
</dbReference>
<protein>
    <submittedName>
        <fullName evidence="2">Type IV pilus assembly protein PilW</fullName>
    </submittedName>
</protein>
<organism evidence="2 3">
    <name type="scientific">Alkalimonas amylolytica</name>
    <dbReference type="NCBI Taxonomy" id="152573"/>
    <lineage>
        <taxon>Bacteria</taxon>
        <taxon>Pseudomonadati</taxon>
        <taxon>Pseudomonadota</taxon>
        <taxon>Gammaproteobacteria</taxon>
        <taxon>Alkalimonas</taxon>
    </lineage>
</organism>
<dbReference type="NCBIfam" id="TIGR02532">
    <property type="entry name" value="IV_pilin_GFxxxE"/>
    <property type="match status" value="1"/>
</dbReference>
<gene>
    <name evidence="2" type="ORF">SAMN04488051_11157</name>
</gene>
<evidence type="ECO:0000313" key="3">
    <source>
        <dbReference type="Proteomes" id="UP000198773"/>
    </source>
</evidence>
<dbReference type="STRING" id="152573.SAMN04488051_11157"/>
<dbReference type="Proteomes" id="UP000198773">
    <property type="component" value="Unassembled WGS sequence"/>
</dbReference>
<name>A0A1H4FMM7_ALKAM</name>
<dbReference type="Pfam" id="PF07963">
    <property type="entry name" value="N_methyl"/>
    <property type="match status" value="1"/>
</dbReference>
<dbReference type="AlphaFoldDB" id="A0A1H4FMM7"/>
<dbReference type="EMBL" id="FNRM01000011">
    <property type="protein sequence ID" value="SEA98080.1"/>
    <property type="molecule type" value="Genomic_DNA"/>
</dbReference>
<accession>A0A1H4FMM7</accession>
<keyword evidence="3" id="KW-1185">Reference proteome</keyword>
<dbReference type="InterPro" id="IPR045584">
    <property type="entry name" value="Pilin-like"/>
</dbReference>
<evidence type="ECO:0000313" key="2">
    <source>
        <dbReference type="EMBL" id="SEA98080.1"/>
    </source>
</evidence>
<feature type="transmembrane region" description="Helical" evidence="1">
    <location>
        <begin position="21"/>
        <end position="42"/>
    </location>
</feature>
<dbReference type="RefSeq" id="WP_091344947.1">
    <property type="nucleotide sequence ID" value="NZ_FNRM01000011.1"/>
</dbReference>